<dbReference type="RefSeq" id="WP_307358544.1">
    <property type="nucleotide sequence ID" value="NZ_JAUSXK010000001.1"/>
</dbReference>
<comment type="caution">
    <text evidence="2">The sequence shown here is derived from an EMBL/GenBank/DDBJ whole genome shotgun (WGS) entry which is preliminary data.</text>
</comment>
<dbReference type="InterPro" id="IPR053161">
    <property type="entry name" value="Ulvan_degrading_GH"/>
</dbReference>
<evidence type="ECO:0000256" key="1">
    <source>
        <dbReference type="SAM" id="MobiDB-lite"/>
    </source>
</evidence>
<dbReference type="PANTHER" id="PTHR36848:SF2">
    <property type="entry name" value="SECRETED PROTEIN"/>
    <property type="match status" value="1"/>
</dbReference>
<gene>
    <name evidence="2" type="ORF">QFZ46_000805</name>
</gene>
<protein>
    <recommendedName>
        <fullName evidence="4">Glycoside hydrolase</fullName>
    </recommendedName>
</protein>
<evidence type="ECO:0000313" key="3">
    <source>
        <dbReference type="Proteomes" id="UP001239085"/>
    </source>
</evidence>
<dbReference type="Pfam" id="PF17132">
    <property type="entry name" value="Glyco_hydro_106"/>
    <property type="match status" value="1"/>
</dbReference>
<feature type="region of interest" description="Disordered" evidence="1">
    <location>
        <begin position="154"/>
        <end position="174"/>
    </location>
</feature>
<name>A0ABU0P5P9_9MICO</name>
<evidence type="ECO:0008006" key="4">
    <source>
        <dbReference type="Google" id="ProtNLM"/>
    </source>
</evidence>
<sequence>MTAPLDSDRFAEPRADDRPGVRWWWQSAVPVDDLLGQLRVIADAGFREVEIAFSREFWGDEVQRTALTAVLRESERLGVGVAMTLGAAWPIQTPNTTTGTPFSSRELQYGSTQLCGEAPSLVPLPAAFDDPEAKRTATLVRVTAARVLERNNPPSVVGVEDEKSSPRGPIRPPASSTILDATSLIDLTSEVVDSTIRWQQPRDGDWVLFAFWMRECEQGVTNFLDQDATAAATAYIDEHQLGAENMELLRRVGTDFFEDSLELNADSLFWTSDLLERFAERHGYDPTPYLPLLFAHGMSHFWLPNEETVADFELDDDNGPGIGRRVRRDYYRLLTDLYISRRLLPLQEWSTTHGLQHKAQAAYGQNLEAIRSNREFVRAGGRAEGESLNSGDRFPITRADPTWKFALDWQRCVVGGAHQGGAVRISTELGAQFRAAYAVTLGDLQRMLAKEWAAGITKPFLHGVASQARDAEWPAQTRFQQIVSDSWNSIHFPEWPNWRPLTDYWARGTVVLETGVPRTDVAIYRDGFLTIAARGVRDPTADATAPARLADTEALELAGFSVQFVDPLGVIEGVGEGPVLFAEGPSYRGLVIDERMLPPEAAEAIADAAERGVRLVVVGEPPTTDSGFANGPDGDERVRAAIARTLSMPTTVRARTMADASAAFTRLGLVPRASIDGGAVLTQWREAGGSRYLLVYNTLSEPTETRLSLEGVGRVRELDLWSGRIIPVPHAAQGDRTTIAARIPALGVRVFELDTGMEPSRTADVPQAVTHEVSATLEWWRLEVISEEPGGSRTIVLDGVGPGDWRTIDALKGVSGIGRYAARVVLPDEPLVGTQARIHLGALAGSAVIRVGGHAVGVTYLDDTVIGLGGSVVNGTEIEIEVRTSLRNAVVENGIDIFDEEPLRAHGLLGPVRIVFEHPPSSAPQEGHAP</sequence>
<accession>A0ABU0P5P9</accession>
<organism evidence="2 3">
    <name type="scientific">Microbacterium murale</name>
    <dbReference type="NCBI Taxonomy" id="1081040"/>
    <lineage>
        <taxon>Bacteria</taxon>
        <taxon>Bacillati</taxon>
        <taxon>Actinomycetota</taxon>
        <taxon>Actinomycetes</taxon>
        <taxon>Micrococcales</taxon>
        <taxon>Microbacteriaceae</taxon>
        <taxon>Microbacterium</taxon>
    </lineage>
</organism>
<evidence type="ECO:0000313" key="2">
    <source>
        <dbReference type="EMBL" id="MDQ0642645.1"/>
    </source>
</evidence>
<keyword evidence="3" id="KW-1185">Reference proteome</keyword>
<dbReference type="Proteomes" id="UP001239085">
    <property type="component" value="Unassembled WGS sequence"/>
</dbReference>
<proteinExistence type="predicted"/>
<reference evidence="2 3" key="1">
    <citation type="submission" date="2023-07" db="EMBL/GenBank/DDBJ databases">
        <title>Comparative genomics of wheat-associated soil bacteria to identify genetic determinants of phenazine resistance.</title>
        <authorList>
            <person name="Mouncey N."/>
        </authorList>
    </citation>
    <scope>NUCLEOTIDE SEQUENCE [LARGE SCALE GENOMIC DNA]</scope>
    <source>
        <strain evidence="2 3">W2I7</strain>
    </source>
</reference>
<dbReference type="EMBL" id="JAUSXK010000001">
    <property type="protein sequence ID" value="MDQ0642645.1"/>
    <property type="molecule type" value="Genomic_DNA"/>
</dbReference>
<dbReference type="PANTHER" id="PTHR36848">
    <property type="entry name" value="DNA-BINDING PROTEIN (PUTATIVE SECRETED PROTEIN)-RELATED"/>
    <property type="match status" value="1"/>
</dbReference>